<dbReference type="RefSeq" id="WP_349638159.1">
    <property type="nucleotide sequence ID" value="NZ_CP090958.1"/>
</dbReference>
<dbReference type="CDD" id="cd01109">
    <property type="entry name" value="HTH_YyaN"/>
    <property type="match status" value="1"/>
</dbReference>
<dbReference type="PROSITE" id="PS00552">
    <property type="entry name" value="HTH_MERR_1"/>
    <property type="match status" value="1"/>
</dbReference>
<dbReference type="EMBL" id="CP090958">
    <property type="protein sequence ID" value="WGW11371.1"/>
    <property type="molecule type" value="Genomic_DNA"/>
</dbReference>
<dbReference type="PANTHER" id="PTHR30204:SF98">
    <property type="entry name" value="HTH-TYPE TRANSCRIPTIONAL REGULATOR ADHR"/>
    <property type="match status" value="1"/>
</dbReference>
<protein>
    <submittedName>
        <fullName evidence="4">MerR family transcriptional regulator</fullName>
    </submittedName>
</protein>
<dbReference type="InterPro" id="IPR000551">
    <property type="entry name" value="MerR-type_HTH_dom"/>
</dbReference>
<dbReference type="PROSITE" id="PS50937">
    <property type="entry name" value="HTH_MERR_2"/>
    <property type="match status" value="1"/>
</dbReference>
<sequence length="157" mass="17610">MSITAHDISQHLGQISSEAPSGPAEVLNCAQDMPSRLDWPLSIATVAELLGVSTHTLRYYERIGLVRVQRDSSGYRSYDRTALARVNFITRLRMSDMPIRDIQRYVALVEEGDSSVPARLEILLNQRDRVRQQIADLQLSLAVIDYKVTTYGGNCSD</sequence>
<dbReference type="Gene3D" id="1.10.1660.10">
    <property type="match status" value="1"/>
</dbReference>
<dbReference type="PANTHER" id="PTHR30204">
    <property type="entry name" value="REDOX-CYCLING DRUG-SENSING TRANSCRIPTIONAL ACTIVATOR SOXR"/>
    <property type="match status" value="1"/>
</dbReference>
<dbReference type="SUPFAM" id="SSF46955">
    <property type="entry name" value="Putative DNA-binding domain"/>
    <property type="match status" value="1"/>
</dbReference>
<evidence type="ECO:0000256" key="2">
    <source>
        <dbReference type="SAM" id="MobiDB-lite"/>
    </source>
</evidence>
<organism evidence="4 5">
    <name type="scientific">Saxibacter everestensis</name>
    <dbReference type="NCBI Taxonomy" id="2909229"/>
    <lineage>
        <taxon>Bacteria</taxon>
        <taxon>Bacillati</taxon>
        <taxon>Actinomycetota</taxon>
        <taxon>Actinomycetes</taxon>
        <taxon>Micrococcales</taxon>
        <taxon>Brevibacteriaceae</taxon>
        <taxon>Saxibacter</taxon>
    </lineage>
</organism>
<keyword evidence="5" id="KW-1185">Reference proteome</keyword>
<dbReference type="InterPro" id="IPR047057">
    <property type="entry name" value="MerR_fam"/>
</dbReference>
<evidence type="ECO:0000259" key="3">
    <source>
        <dbReference type="PROSITE" id="PS50937"/>
    </source>
</evidence>
<accession>A0ABY8QSJ0</accession>
<dbReference type="InterPro" id="IPR009061">
    <property type="entry name" value="DNA-bd_dom_put_sf"/>
</dbReference>
<name>A0ABY8QSJ0_9MICO</name>
<feature type="region of interest" description="Disordered" evidence="2">
    <location>
        <begin position="1"/>
        <end position="23"/>
    </location>
</feature>
<evidence type="ECO:0000313" key="4">
    <source>
        <dbReference type="EMBL" id="WGW11371.1"/>
    </source>
</evidence>
<dbReference type="SMART" id="SM00422">
    <property type="entry name" value="HTH_MERR"/>
    <property type="match status" value="1"/>
</dbReference>
<evidence type="ECO:0000256" key="1">
    <source>
        <dbReference type="ARBA" id="ARBA00023125"/>
    </source>
</evidence>
<keyword evidence="1" id="KW-0238">DNA-binding</keyword>
<dbReference type="PRINTS" id="PR00040">
    <property type="entry name" value="HTHMERR"/>
</dbReference>
<proteinExistence type="predicted"/>
<dbReference type="Proteomes" id="UP001209083">
    <property type="component" value="Chromosome"/>
</dbReference>
<dbReference type="Pfam" id="PF13411">
    <property type="entry name" value="MerR_1"/>
    <property type="match status" value="1"/>
</dbReference>
<feature type="domain" description="HTH merR-type" evidence="3">
    <location>
        <begin position="40"/>
        <end position="108"/>
    </location>
</feature>
<gene>
    <name evidence="4" type="ORF">LWF01_14935</name>
</gene>
<evidence type="ECO:0000313" key="5">
    <source>
        <dbReference type="Proteomes" id="UP001209083"/>
    </source>
</evidence>
<reference evidence="4 5" key="1">
    <citation type="submission" date="2023-05" db="EMBL/GenBank/DDBJ databases">
        <title>Lithophilousrod everest ZFBP1038 complete genpme.</title>
        <authorList>
            <person name="Tian M."/>
        </authorList>
    </citation>
    <scope>NUCLEOTIDE SEQUENCE [LARGE SCALE GENOMIC DNA]</scope>
    <source>
        <strain evidence="4 5">ZFBP1038</strain>
    </source>
</reference>